<dbReference type="InterPro" id="IPR000700">
    <property type="entry name" value="PAS-assoc_C"/>
</dbReference>
<evidence type="ECO:0000259" key="7">
    <source>
        <dbReference type="PROSITE" id="PS50112"/>
    </source>
</evidence>
<feature type="domain" description="GGDEF" evidence="10">
    <location>
        <begin position="939"/>
        <end position="1072"/>
    </location>
</feature>
<proteinExistence type="predicted"/>
<keyword evidence="4 6" id="KW-1133">Transmembrane helix</keyword>
<gene>
    <name evidence="11" type="ORF">PZA18_09615</name>
</gene>
<evidence type="ECO:0000313" key="11">
    <source>
        <dbReference type="EMBL" id="MDK2124306.1"/>
    </source>
</evidence>
<dbReference type="InterPro" id="IPR035965">
    <property type="entry name" value="PAS-like_dom_sf"/>
</dbReference>
<dbReference type="InterPro" id="IPR043128">
    <property type="entry name" value="Rev_trsase/Diguanyl_cyclase"/>
</dbReference>
<evidence type="ECO:0000256" key="2">
    <source>
        <dbReference type="ARBA" id="ARBA00022475"/>
    </source>
</evidence>
<feature type="transmembrane region" description="Helical" evidence="6">
    <location>
        <begin position="42"/>
        <end position="59"/>
    </location>
</feature>
<dbReference type="Proteomes" id="UP001172778">
    <property type="component" value="Unassembled WGS sequence"/>
</dbReference>
<dbReference type="InterPro" id="IPR013656">
    <property type="entry name" value="PAS_4"/>
</dbReference>
<evidence type="ECO:0000259" key="9">
    <source>
        <dbReference type="PROSITE" id="PS50883"/>
    </source>
</evidence>
<dbReference type="InterPro" id="IPR013655">
    <property type="entry name" value="PAS_fold_3"/>
</dbReference>
<dbReference type="Gene3D" id="3.30.70.270">
    <property type="match status" value="1"/>
</dbReference>
<dbReference type="Pfam" id="PF00990">
    <property type="entry name" value="GGDEF"/>
    <property type="match status" value="1"/>
</dbReference>
<dbReference type="SMART" id="SM00086">
    <property type="entry name" value="PAC"/>
    <property type="match status" value="5"/>
</dbReference>
<dbReference type="NCBIfam" id="TIGR00229">
    <property type="entry name" value="sensory_box"/>
    <property type="match status" value="5"/>
</dbReference>
<feature type="domain" description="PAS" evidence="7">
    <location>
        <begin position="440"/>
        <end position="486"/>
    </location>
</feature>
<evidence type="ECO:0000259" key="10">
    <source>
        <dbReference type="PROSITE" id="PS50887"/>
    </source>
</evidence>
<dbReference type="EMBL" id="JARRAF010000009">
    <property type="protein sequence ID" value="MDK2124306.1"/>
    <property type="molecule type" value="Genomic_DNA"/>
</dbReference>
<feature type="domain" description="PAC" evidence="8">
    <location>
        <begin position="609"/>
        <end position="661"/>
    </location>
</feature>
<feature type="transmembrane region" description="Helical" evidence="6">
    <location>
        <begin position="153"/>
        <end position="173"/>
    </location>
</feature>
<feature type="domain" description="PAS" evidence="7">
    <location>
        <begin position="662"/>
        <end position="731"/>
    </location>
</feature>
<keyword evidence="5 6" id="KW-0472">Membrane</keyword>
<dbReference type="Pfam" id="PF00563">
    <property type="entry name" value="EAL"/>
    <property type="match status" value="1"/>
</dbReference>
<dbReference type="Pfam" id="PF13426">
    <property type="entry name" value="PAS_9"/>
    <property type="match status" value="2"/>
</dbReference>
<comment type="caution">
    <text evidence="11">The sequence shown here is derived from an EMBL/GenBank/DDBJ whole genome shotgun (WGS) entry which is preliminary data.</text>
</comment>
<reference evidence="11" key="1">
    <citation type="submission" date="2023-03" db="EMBL/GenBank/DDBJ databases">
        <title>Chitinimonas shenzhenensis gen. nov., sp. nov., a novel member of family Burkholderiaceae isolated from activated sludge collected in Shen Zhen, China.</title>
        <authorList>
            <person name="Wang X."/>
        </authorList>
    </citation>
    <scope>NUCLEOTIDE SEQUENCE</scope>
    <source>
        <strain evidence="11">DQS-5</strain>
    </source>
</reference>
<evidence type="ECO:0000256" key="6">
    <source>
        <dbReference type="SAM" id="Phobius"/>
    </source>
</evidence>
<dbReference type="Gene3D" id="3.20.20.450">
    <property type="entry name" value="EAL domain"/>
    <property type="match status" value="1"/>
</dbReference>
<dbReference type="PANTHER" id="PTHR44757:SF2">
    <property type="entry name" value="BIOFILM ARCHITECTURE MAINTENANCE PROTEIN MBAA"/>
    <property type="match status" value="1"/>
</dbReference>
<evidence type="ECO:0000256" key="5">
    <source>
        <dbReference type="ARBA" id="ARBA00023136"/>
    </source>
</evidence>
<dbReference type="SMART" id="SM00091">
    <property type="entry name" value="PAS"/>
    <property type="match status" value="5"/>
</dbReference>
<dbReference type="SUPFAM" id="SSF141868">
    <property type="entry name" value="EAL domain-like"/>
    <property type="match status" value="1"/>
</dbReference>
<dbReference type="Gene3D" id="3.30.450.20">
    <property type="entry name" value="PAS domain"/>
    <property type="match status" value="5"/>
</dbReference>
<dbReference type="NCBIfam" id="TIGR00254">
    <property type="entry name" value="GGDEF"/>
    <property type="match status" value="1"/>
</dbReference>
<dbReference type="Pfam" id="PF05231">
    <property type="entry name" value="MASE1"/>
    <property type="match status" value="1"/>
</dbReference>
<evidence type="ECO:0000256" key="3">
    <source>
        <dbReference type="ARBA" id="ARBA00022692"/>
    </source>
</evidence>
<dbReference type="CDD" id="cd01949">
    <property type="entry name" value="GGDEF"/>
    <property type="match status" value="1"/>
</dbReference>
<evidence type="ECO:0000256" key="4">
    <source>
        <dbReference type="ARBA" id="ARBA00022989"/>
    </source>
</evidence>
<dbReference type="InterPro" id="IPR000014">
    <property type="entry name" value="PAS"/>
</dbReference>
<name>A0ABT7DW63_9NEIS</name>
<dbReference type="InterPro" id="IPR000160">
    <property type="entry name" value="GGDEF_dom"/>
</dbReference>
<feature type="transmembrane region" description="Helical" evidence="6">
    <location>
        <begin position="258"/>
        <end position="277"/>
    </location>
</feature>
<dbReference type="RefSeq" id="WP_284100617.1">
    <property type="nucleotide sequence ID" value="NZ_JARRAF010000009.1"/>
</dbReference>
<sequence length="1353" mass="149179">MTVRNSPMLAPTLLFQLGVLALYLSSGLLSRQLALSHQLEPLVWLPAGVGVAMLHLGGLRRWPLLAAAATGLALLRGEGFQPGLLAVIGAVAEAMMVAALLRRYCFSSSFSTINDGARLATFAAAGAMLGASIDMLAGHQGGFGPHAMLAHWLGHWLADTTAIMVVTPLVVAMAQCKGAYRPWRYLELLICTVWAAVLAFAAFGPGGAYPSLQFVLFPVAIVAGLRLSHLGASMTTLSVMGTAVGAMRYVGNVGPDEALSTSVVFGALALTGLVLAASRAERTTAYHAIEEQRAYLRKILDALPTYMYLKDLDGRYIFVNRAFAELFGLEPEAMIGKTVFDLLAYDDATRFRGNDLNVATSRISRQFEESFVLQGRQMTLLSQKFPIIDENGRLTGTGCNATDITQRKHDEQALREAEERFRALVEQSLIGIYFIKDDHIIYASPQMATAFGYPREQITGMPLDVLIHPDDLALVRRNIARRINREVDSMRYGIRFLRADGEVRYAEVHSRLASQEGEPVIIGALLDVTDRLQAQKEATLAAAVFDNANEGFVVMDRQGIVLTTNHAALHMLDVSKVEIVGAPGQALKASTGETRCEDMMIEAARTGRWHGECQLQRRDGGLLPVDVSLSSIRDEAGDVSHFVAMLTDISGRRETEHQLEATESKFKAFVELSLAGIYVVQDGILVYGNPRLAEILGYTQEQLIGTPVRDVTSPEDLPKLTENHRRRLAGEVESVRYVYRAQRRDGSLVDVEAHGRVFQYNDRPAVIGILIDVSDQLAAERQLRLSAKVFENASEGILITDADTRIIAVNAAFTRITGYSEQETLGTVSRMFNPKGDRREINRIMFEELNESSHWQGEMVDRRKSGELYPVWLSISAVRDASGRITNFVGVFTDYTSRKEAEERLYYLANHDPLTSLPNRTALNESLIHSVNQARKLGEKLAVLFIDLDRFKAINDTLGHAAGDHLLQTAASRLRACLSDEDTVGRLGGDEFTVVLETIGDPNAAAFVAQRILDQMGKPFTIDGHEMFVTCSIGISLYPNDGQEAQTLLKNADIAMYRAKECGKNNYQFFAQDMNAKAFEHLLMENSLRYALERREFVLHYQPQVATADGRVEGLEALIRWRHPDFGLVPPTRFVPLAEETGLIVSIGEWAIREVCLQTKAWLDEGLEIDHVAVNLSARQFASDNLLPAVHAALVESGLPPALLELELTESLIMKNPAEAVELLKRLQAMGVQLSIDDFGTGYSSLSNLKHFPLHNLKIDRSFIESVPYDDDSVAITEAIIAIARKMKLRVIAEGVENVQQFDYLRSVGCDLVQGYLFSPAVKAEDVPRLLKAGPCPVTPEARETVRLLVEAR</sequence>
<dbReference type="PROSITE" id="PS50112">
    <property type="entry name" value="PAS"/>
    <property type="match status" value="4"/>
</dbReference>
<dbReference type="Pfam" id="PF08447">
    <property type="entry name" value="PAS_3"/>
    <property type="match status" value="2"/>
</dbReference>
<dbReference type="PROSITE" id="PS50883">
    <property type="entry name" value="EAL"/>
    <property type="match status" value="1"/>
</dbReference>
<dbReference type="InterPro" id="IPR052155">
    <property type="entry name" value="Biofilm_reg_signaling"/>
</dbReference>
<keyword evidence="3 6" id="KW-0812">Transmembrane</keyword>
<dbReference type="PROSITE" id="PS50887">
    <property type="entry name" value="GGDEF"/>
    <property type="match status" value="1"/>
</dbReference>
<dbReference type="Pfam" id="PF08448">
    <property type="entry name" value="PAS_4"/>
    <property type="match status" value="1"/>
</dbReference>
<feature type="transmembrane region" description="Helical" evidence="6">
    <location>
        <begin position="215"/>
        <end position="246"/>
    </location>
</feature>
<dbReference type="InterPro" id="IPR007895">
    <property type="entry name" value="MASE1"/>
</dbReference>
<dbReference type="SMART" id="SM00267">
    <property type="entry name" value="GGDEF"/>
    <property type="match status" value="1"/>
</dbReference>
<dbReference type="SUPFAM" id="SSF55785">
    <property type="entry name" value="PYP-like sensor domain (PAS domain)"/>
    <property type="match status" value="5"/>
</dbReference>
<feature type="domain" description="PAS" evidence="7">
    <location>
        <begin position="292"/>
        <end position="352"/>
    </location>
</feature>
<dbReference type="SMART" id="SM00052">
    <property type="entry name" value="EAL"/>
    <property type="match status" value="1"/>
</dbReference>
<evidence type="ECO:0000313" key="12">
    <source>
        <dbReference type="Proteomes" id="UP001172778"/>
    </source>
</evidence>
<feature type="domain" description="PAC" evidence="8">
    <location>
        <begin position="853"/>
        <end position="907"/>
    </location>
</feature>
<evidence type="ECO:0000256" key="1">
    <source>
        <dbReference type="ARBA" id="ARBA00004651"/>
    </source>
</evidence>
<feature type="domain" description="PAC" evidence="8">
    <location>
        <begin position="490"/>
        <end position="540"/>
    </location>
</feature>
<feature type="domain" description="PAS" evidence="7">
    <location>
        <begin position="782"/>
        <end position="826"/>
    </location>
</feature>
<dbReference type="InterPro" id="IPR035919">
    <property type="entry name" value="EAL_sf"/>
</dbReference>
<dbReference type="InterPro" id="IPR001633">
    <property type="entry name" value="EAL_dom"/>
</dbReference>
<keyword evidence="12" id="KW-1185">Reference proteome</keyword>
<dbReference type="PROSITE" id="PS50113">
    <property type="entry name" value="PAC"/>
    <property type="match status" value="4"/>
</dbReference>
<comment type="subcellular location">
    <subcellularLocation>
        <location evidence="1">Cell membrane</location>
        <topology evidence="1">Multi-pass membrane protein</topology>
    </subcellularLocation>
</comment>
<accession>A0ABT7DW63</accession>
<evidence type="ECO:0000259" key="8">
    <source>
        <dbReference type="PROSITE" id="PS50113"/>
    </source>
</evidence>
<dbReference type="SUPFAM" id="SSF55073">
    <property type="entry name" value="Nucleotide cyclase"/>
    <property type="match status" value="1"/>
</dbReference>
<feature type="transmembrane region" description="Helical" evidence="6">
    <location>
        <begin position="185"/>
        <end position="203"/>
    </location>
</feature>
<feature type="transmembrane region" description="Helical" evidence="6">
    <location>
        <begin position="79"/>
        <end position="101"/>
    </location>
</feature>
<keyword evidence="2" id="KW-1003">Cell membrane</keyword>
<dbReference type="InterPro" id="IPR001610">
    <property type="entry name" value="PAC"/>
</dbReference>
<feature type="domain" description="EAL" evidence="9">
    <location>
        <begin position="1081"/>
        <end position="1335"/>
    </location>
</feature>
<dbReference type="PANTHER" id="PTHR44757">
    <property type="entry name" value="DIGUANYLATE CYCLASE DGCP"/>
    <property type="match status" value="1"/>
</dbReference>
<feature type="transmembrane region" description="Helical" evidence="6">
    <location>
        <begin position="12"/>
        <end position="30"/>
    </location>
</feature>
<dbReference type="InterPro" id="IPR029787">
    <property type="entry name" value="Nucleotide_cyclase"/>
</dbReference>
<protein>
    <submittedName>
        <fullName evidence="11">PAS domain S-box protein</fullName>
    </submittedName>
</protein>
<feature type="domain" description="PAC" evidence="8">
    <location>
        <begin position="361"/>
        <end position="416"/>
    </location>
</feature>
<dbReference type="CDD" id="cd01948">
    <property type="entry name" value="EAL"/>
    <property type="match status" value="1"/>
</dbReference>
<dbReference type="CDD" id="cd00130">
    <property type="entry name" value="PAS"/>
    <property type="match status" value="5"/>
</dbReference>
<organism evidence="11 12">
    <name type="scientific">Parachitinimonas caeni</name>
    <dbReference type="NCBI Taxonomy" id="3031301"/>
    <lineage>
        <taxon>Bacteria</taxon>
        <taxon>Pseudomonadati</taxon>
        <taxon>Pseudomonadota</taxon>
        <taxon>Betaproteobacteria</taxon>
        <taxon>Neisseriales</taxon>
        <taxon>Chitinibacteraceae</taxon>
        <taxon>Parachitinimonas</taxon>
    </lineage>
</organism>
<feature type="transmembrane region" description="Helical" evidence="6">
    <location>
        <begin position="113"/>
        <end position="133"/>
    </location>
</feature>